<dbReference type="Gene3D" id="1.10.10.10">
    <property type="entry name" value="Winged helix-like DNA-binding domain superfamily/Winged helix DNA-binding domain"/>
    <property type="match status" value="1"/>
</dbReference>
<evidence type="ECO:0000313" key="2">
    <source>
        <dbReference type="EMBL" id="PRY88320.1"/>
    </source>
</evidence>
<dbReference type="InterPro" id="IPR000835">
    <property type="entry name" value="HTH_MarR-typ"/>
</dbReference>
<dbReference type="SMART" id="SM00347">
    <property type="entry name" value="HTH_MARR"/>
    <property type="match status" value="1"/>
</dbReference>
<evidence type="ECO:0000313" key="3">
    <source>
        <dbReference type="Proteomes" id="UP000238392"/>
    </source>
</evidence>
<dbReference type="InterPro" id="IPR039422">
    <property type="entry name" value="MarR/SlyA-like"/>
</dbReference>
<organism evidence="2 3">
    <name type="scientific">Donghicola tyrosinivorans</name>
    <dbReference type="NCBI Taxonomy" id="1652492"/>
    <lineage>
        <taxon>Bacteria</taxon>
        <taxon>Pseudomonadati</taxon>
        <taxon>Pseudomonadota</taxon>
        <taxon>Alphaproteobacteria</taxon>
        <taxon>Rhodobacterales</taxon>
        <taxon>Roseobacteraceae</taxon>
        <taxon>Donghicola</taxon>
    </lineage>
</organism>
<dbReference type="NCBIfam" id="TIGR02337">
    <property type="entry name" value="HpaR"/>
    <property type="match status" value="1"/>
</dbReference>
<evidence type="ECO:0000259" key="1">
    <source>
        <dbReference type="PROSITE" id="PS50995"/>
    </source>
</evidence>
<feature type="domain" description="HTH marR-type" evidence="1">
    <location>
        <begin position="16"/>
        <end position="148"/>
    </location>
</feature>
<reference evidence="2 3" key="1">
    <citation type="submission" date="2018-03" db="EMBL/GenBank/DDBJ databases">
        <title>Genomic Encyclopedia of Archaeal and Bacterial Type Strains, Phase II (KMG-II): from individual species to whole genera.</title>
        <authorList>
            <person name="Goeker M."/>
        </authorList>
    </citation>
    <scope>NUCLEOTIDE SEQUENCE [LARGE SCALE GENOMIC DNA]</scope>
    <source>
        <strain evidence="2 3">DSM 100212</strain>
    </source>
</reference>
<dbReference type="SUPFAM" id="SSF46785">
    <property type="entry name" value="Winged helix' DNA-binding domain"/>
    <property type="match status" value="1"/>
</dbReference>
<dbReference type="OrthoDB" id="8588347at2"/>
<gene>
    <name evidence="2" type="ORF">CLV74_108125</name>
</gene>
<dbReference type="PANTHER" id="PTHR33164">
    <property type="entry name" value="TRANSCRIPTIONAL REGULATOR, MARR FAMILY"/>
    <property type="match status" value="1"/>
</dbReference>
<sequence>MAEKLEKDGFHLSRTGRTLPILLLRAREQVMERFRPMLAAHDVTEQQWRVMRVLMETEAMDASELAARASVLAPSLSRILKTLDQRGLITTRKDEKDGRRTLVALTPAGTGFIKSVAPKSAAIYAEIEELLGQDRIETLLDELEALIETLSKGR</sequence>
<dbReference type="AlphaFoldDB" id="A0A2T0WNQ8"/>
<dbReference type="EMBL" id="PVTQ01000008">
    <property type="protein sequence ID" value="PRY88320.1"/>
    <property type="molecule type" value="Genomic_DNA"/>
</dbReference>
<dbReference type="InterPro" id="IPR012712">
    <property type="entry name" value="HpaR/FarR"/>
</dbReference>
<keyword evidence="3" id="KW-1185">Reference proteome</keyword>
<dbReference type="Proteomes" id="UP000238392">
    <property type="component" value="Unassembled WGS sequence"/>
</dbReference>
<accession>A0A2T0WNQ8</accession>
<name>A0A2T0WNQ8_9RHOB</name>
<protein>
    <submittedName>
        <fullName evidence="2">Homoprotocatechuate degradation regulator HpaR</fullName>
    </submittedName>
</protein>
<dbReference type="PROSITE" id="PS50995">
    <property type="entry name" value="HTH_MARR_2"/>
    <property type="match status" value="1"/>
</dbReference>
<dbReference type="GO" id="GO:0003700">
    <property type="term" value="F:DNA-binding transcription factor activity"/>
    <property type="evidence" value="ECO:0007669"/>
    <property type="project" value="InterPro"/>
</dbReference>
<dbReference type="GO" id="GO:0006950">
    <property type="term" value="P:response to stress"/>
    <property type="evidence" value="ECO:0007669"/>
    <property type="project" value="TreeGrafter"/>
</dbReference>
<dbReference type="Pfam" id="PF12802">
    <property type="entry name" value="MarR_2"/>
    <property type="match status" value="1"/>
</dbReference>
<dbReference type="GO" id="GO:0045892">
    <property type="term" value="P:negative regulation of DNA-templated transcription"/>
    <property type="evidence" value="ECO:0007669"/>
    <property type="project" value="InterPro"/>
</dbReference>
<dbReference type="PANTHER" id="PTHR33164:SF13">
    <property type="entry name" value="4-HYDROXYPHENYLACETATE CATABOLISM PROTEIN"/>
    <property type="match status" value="1"/>
</dbReference>
<proteinExistence type="predicted"/>
<dbReference type="GO" id="GO:0003677">
    <property type="term" value="F:DNA binding"/>
    <property type="evidence" value="ECO:0007669"/>
    <property type="project" value="InterPro"/>
</dbReference>
<dbReference type="RefSeq" id="WP_106265396.1">
    <property type="nucleotide sequence ID" value="NZ_PVTQ01000008.1"/>
</dbReference>
<comment type="caution">
    <text evidence="2">The sequence shown here is derived from an EMBL/GenBank/DDBJ whole genome shotgun (WGS) entry which is preliminary data.</text>
</comment>
<dbReference type="InterPro" id="IPR036388">
    <property type="entry name" value="WH-like_DNA-bd_sf"/>
</dbReference>
<dbReference type="InterPro" id="IPR036390">
    <property type="entry name" value="WH_DNA-bd_sf"/>
</dbReference>